<feature type="domain" description="W2" evidence="1">
    <location>
        <begin position="1"/>
        <end position="103"/>
    </location>
</feature>
<keyword evidence="2" id="KW-0648">Protein biosynthesis</keyword>
<dbReference type="GO" id="GO:0005085">
    <property type="term" value="F:guanyl-nucleotide exchange factor activity"/>
    <property type="evidence" value="ECO:0007669"/>
    <property type="project" value="TreeGrafter"/>
</dbReference>
<dbReference type="PANTHER" id="PTHR45887">
    <property type="entry name" value="TRANSLATION INITIATION FACTOR EIF-2B SUBUNIT EPSILON"/>
    <property type="match status" value="1"/>
</dbReference>
<evidence type="ECO:0000313" key="2">
    <source>
        <dbReference type="EMBL" id="ETE60444.1"/>
    </source>
</evidence>
<protein>
    <submittedName>
        <fullName evidence="2">Translation initiation factor eIF-2B subunit epsilon</fullName>
    </submittedName>
</protein>
<dbReference type="Proteomes" id="UP000018936">
    <property type="component" value="Unassembled WGS sequence"/>
</dbReference>
<dbReference type="GO" id="GO:0031369">
    <property type="term" value="F:translation initiation factor binding"/>
    <property type="evidence" value="ECO:0007669"/>
    <property type="project" value="TreeGrafter"/>
</dbReference>
<dbReference type="AlphaFoldDB" id="V8NDU9"/>
<gene>
    <name evidence="2" type="primary">Eif2b5</name>
    <name evidence="2" type="ORF">L345_13815</name>
</gene>
<dbReference type="SUPFAM" id="SSF48371">
    <property type="entry name" value="ARM repeat"/>
    <property type="match status" value="1"/>
</dbReference>
<sequence length="103" mass="12210">MRFAYNIGLKEVMVVLSKVVLEYPLQQMNVEKDPQHYCTLLLKNWAPLFKKYIKRASDHLDSLHAIEEFFLEHEKLTTVLAKLQKFIQWLQEAEEESSEGEQN</sequence>
<keyword evidence="2" id="KW-0396">Initiation factor</keyword>
<keyword evidence="3" id="KW-1185">Reference proteome</keyword>
<evidence type="ECO:0000313" key="3">
    <source>
        <dbReference type="Proteomes" id="UP000018936"/>
    </source>
</evidence>
<dbReference type="InterPro" id="IPR051956">
    <property type="entry name" value="eIF2B_epsilon"/>
</dbReference>
<dbReference type="PROSITE" id="PS51363">
    <property type="entry name" value="W2"/>
    <property type="match status" value="1"/>
</dbReference>
<feature type="non-terminal residue" evidence="2">
    <location>
        <position position="1"/>
    </location>
</feature>
<comment type="caution">
    <text evidence="2">The sequence shown here is derived from an EMBL/GenBank/DDBJ whole genome shotgun (WGS) entry which is preliminary data.</text>
</comment>
<dbReference type="GO" id="GO:0003743">
    <property type="term" value="F:translation initiation factor activity"/>
    <property type="evidence" value="ECO:0007669"/>
    <property type="project" value="UniProtKB-KW"/>
</dbReference>
<dbReference type="OrthoDB" id="424572at2759"/>
<dbReference type="Gene3D" id="1.25.40.180">
    <property type="match status" value="2"/>
</dbReference>
<reference evidence="2 3" key="1">
    <citation type="journal article" date="2013" name="Proc. Natl. Acad. Sci. U.S.A.">
        <title>The king cobra genome reveals dynamic gene evolution and adaptation in the snake venom system.</title>
        <authorList>
            <person name="Vonk F.J."/>
            <person name="Casewell N.R."/>
            <person name="Henkel C.V."/>
            <person name="Heimberg A.M."/>
            <person name="Jansen H.J."/>
            <person name="McCleary R.J."/>
            <person name="Kerkkamp H.M."/>
            <person name="Vos R.A."/>
            <person name="Guerreiro I."/>
            <person name="Calvete J.J."/>
            <person name="Wuster W."/>
            <person name="Woods A.E."/>
            <person name="Logan J.M."/>
            <person name="Harrison R.A."/>
            <person name="Castoe T.A."/>
            <person name="de Koning A.P."/>
            <person name="Pollock D.D."/>
            <person name="Yandell M."/>
            <person name="Calderon D."/>
            <person name="Renjifo C."/>
            <person name="Currier R.B."/>
            <person name="Salgado D."/>
            <person name="Pla D."/>
            <person name="Sanz L."/>
            <person name="Hyder A.S."/>
            <person name="Ribeiro J.M."/>
            <person name="Arntzen J.W."/>
            <person name="van den Thillart G.E."/>
            <person name="Boetzer M."/>
            <person name="Pirovano W."/>
            <person name="Dirks R.P."/>
            <person name="Spaink H.P."/>
            <person name="Duboule D."/>
            <person name="McGlinn E."/>
            <person name="Kini R.M."/>
            <person name="Richardson M.K."/>
        </authorList>
    </citation>
    <scope>NUCLEOTIDE SEQUENCE</scope>
    <source>
        <tissue evidence="2">Blood</tissue>
    </source>
</reference>
<dbReference type="GO" id="GO:0005851">
    <property type="term" value="C:eukaryotic translation initiation factor 2B complex"/>
    <property type="evidence" value="ECO:0007669"/>
    <property type="project" value="TreeGrafter"/>
</dbReference>
<name>V8NDU9_OPHHA</name>
<dbReference type="EMBL" id="AZIM01004669">
    <property type="protein sequence ID" value="ETE60444.1"/>
    <property type="molecule type" value="Genomic_DNA"/>
</dbReference>
<proteinExistence type="predicted"/>
<organism evidence="2 3">
    <name type="scientific">Ophiophagus hannah</name>
    <name type="common">King cobra</name>
    <name type="synonym">Naja hannah</name>
    <dbReference type="NCBI Taxonomy" id="8665"/>
    <lineage>
        <taxon>Eukaryota</taxon>
        <taxon>Metazoa</taxon>
        <taxon>Chordata</taxon>
        <taxon>Craniata</taxon>
        <taxon>Vertebrata</taxon>
        <taxon>Euteleostomi</taxon>
        <taxon>Lepidosauria</taxon>
        <taxon>Squamata</taxon>
        <taxon>Bifurcata</taxon>
        <taxon>Unidentata</taxon>
        <taxon>Episquamata</taxon>
        <taxon>Toxicofera</taxon>
        <taxon>Serpentes</taxon>
        <taxon>Colubroidea</taxon>
        <taxon>Elapidae</taxon>
        <taxon>Elapinae</taxon>
        <taxon>Ophiophagus</taxon>
    </lineage>
</organism>
<dbReference type="InterPro" id="IPR016024">
    <property type="entry name" value="ARM-type_fold"/>
</dbReference>
<evidence type="ECO:0000259" key="1">
    <source>
        <dbReference type="PROSITE" id="PS51363"/>
    </source>
</evidence>
<dbReference type="PANTHER" id="PTHR45887:SF1">
    <property type="entry name" value="TRANSLATION INITIATION FACTOR EIF-2B SUBUNIT EPSILON"/>
    <property type="match status" value="1"/>
</dbReference>
<dbReference type="InterPro" id="IPR003307">
    <property type="entry name" value="W2_domain"/>
</dbReference>
<accession>V8NDU9</accession>